<accession>A0A0C1PN40</accession>
<sequence length="290" mass="32924">MAQALFLVTSVHGAQKANFKDRLRRMVDDGNEIKVIISIFNYDESQYVAALINELASSFRNHKQVEILQLFDIFYKQQGMKDPDNETDVDLASLNVQKKVVKNHHIKVYSDDNGLVRAELYEVLPQSGLYKLNCYKGSNVSKVIYYNEQKKPVAVTSQVNSNHWTTKFLNQNEAISCCVDQLFGGPMQQYYLSKTSIIQSPEKSVKLSKPVSNLVDDENTGNVKYVMKDSAVSSYVISDYGNASRYSDLAAFNVSLINQYGGNSETTVFIDLDDMINFSKYLNRNVIFNY</sequence>
<reference evidence="1 2" key="1">
    <citation type="submission" date="2014-06" db="EMBL/GenBank/DDBJ databases">
        <title>Functional and comparative genomic analyses of the Drosophila gut microbiota identify candidate symbiosis factors.</title>
        <authorList>
            <person name="Newell P.D."/>
            <person name="Chaston J.M."/>
            <person name="Douglas A.E."/>
        </authorList>
    </citation>
    <scope>NUCLEOTIDE SEQUENCE [LARGE SCALE GENOMIC DNA]</scope>
    <source>
        <strain evidence="1 2">DmCS_002</strain>
    </source>
</reference>
<dbReference type="GeneID" id="74913663"/>
<dbReference type="PATRIC" id="fig|1614.7.peg.949"/>
<dbReference type="Proteomes" id="UP000031397">
    <property type="component" value="Unassembled WGS sequence"/>
</dbReference>
<gene>
    <name evidence="1" type="ORF">LfDm3_1002</name>
</gene>
<dbReference type="EMBL" id="JOJZ01000020">
    <property type="protein sequence ID" value="KID41336.1"/>
    <property type="molecule type" value="Genomic_DNA"/>
</dbReference>
<organism evidence="1 2">
    <name type="scientific">Fructilactobacillus fructivorans</name>
    <dbReference type="NCBI Taxonomy" id="1614"/>
    <lineage>
        <taxon>Bacteria</taxon>
        <taxon>Bacillati</taxon>
        <taxon>Bacillota</taxon>
        <taxon>Bacilli</taxon>
        <taxon>Lactobacillales</taxon>
        <taxon>Lactobacillaceae</taxon>
        <taxon>Fructilactobacillus</taxon>
    </lineage>
</organism>
<keyword evidence="2" id="KW-1185">Reference proteome</keyword>
<dbReference type="AlphaFoldDB" id="A0A0C1PN40"/>
<comment type="caution">
    <text evidence="1">The sequence shown here is derived from an EMBL/GenBank/DDBJ whole genome shotgun (WGS) entry which is preliminary data.</text>
</comment>
<evidence type="ECO:0000313" key="1">
    <source>
        <dbReference type="EMBL" id="KID41336.1"/>
    </source>
</evidence>
<dbReference type="RefSeq" id="WP_039144706.1">
    <property type="nucleotide sequence ID" value="NZ_JOJZ01000020.1"/>
</dbReference>
<evidence type="ECO:0000313" key="2">
    <source>
        <dbReference type="Proteomes" id="UP000031397"/>
    </source>
</evidence>
<proteinExistence type="predicted"/>
<protein>
    <submittedName>
        <fullName evidence="1">Uncharacterized protein</fullName>
    </submittedName>
</protein>
<name>A0A0C1PN40_9LACO</name>